<comment type="caution">
    <text evidence="2">The sequence shown here is derived from an EMBL/GenBank/DDBJ whole genome shotgun (WGS) entry which is preliminary data.</text>
</comment>
<sequence>MWVEAGVCPDASQGAWSTAKLPQARPRTSSSAPGSDGGRQPRTASAWGATANTDPEARWGDQLRQSRHKPRRTVRSAQFPGGWMGDLTP</sequence>
<proteinExistence type="predicted"/>
<gene>
    <name evidence="2" type="ORF">NDU88_007612</name>
</gene>
<evidence type="ECO:0000313" key="3">
    <source>
        <dbReference type="Proteomes" id="UP001066276"/>
    </source>
</evidence>
<evidence type="ECO:0000256" key="1">
    <source>
        <dbReference type="SAM" id="MobiDB-lite"/>
    </source>
</evidence>
<name>A0AAV7N4K4_PLEWA</name>
<accession>A0AAV7N4K4</accession>
<keyword evidence="3" id="KW-1185">Reference proteome</keyword>
<organism evidence="2 3">
    <name type="scientific">Pleurodeles waltl</name>
    <name type="common">Iberian ribbed newt</name>
    <dbReference type="NCBI Taxonomy" id="8319"/>
    <lineage>
        <taxon>Eukaryota</taxon>
        <taxon>Metazoa</taxon>
        <taxon>Chordata</taxon>
        <taxon>Craniata</taxon>
        <taxon>Vertebrata</taxon>
        <taxon>Euteleostomi</taxon>
        <taxon>Amphibia</taxon>
        <taxon>Batrachia</taxon>
        <taxon>Caudata</taxon>
        <taxon>Salamandroidea</taxon>
        <taxon>Salamandridae</taxon>
        <taxon>Pleurodelinae</taxon>
        <taxon>Pleurodeles</taxon>
    </lineage>
</organism>
<reference evidence="2" key="1">
    <citation type="journal article" date="2022" name="bioRxiv">
        <title>Sequencing and chromosome-scale assembly of the giantPleurodeles waltlgenome.</title>
        <authorList>
            <person name="Brown T."/>
            <person name="Elewa A."/>
            <person name="Iarovenko S."/>
            <person name="Subramanian E."/>
            <person name="Araus A.J."/>
            <person name="Petzold A."/>
            <person name="Susuki M."/>
            <person name="Suzuki K.-i.T."/>
            <person name="Hayashi T."/>
            <person name="Toyoda A."/>
            <person name="Oliveira C."/>
            <person name="Osipova E."/>
            <person name="Leigh N.D."/>
            <person name="Simon A."/>
            <person name="Yun M.H."/>
        </authorList>
    </citation>
    <scope>NUCLEOTIDE SEQUENCE</scope>
    <source>
        <strain evidence="2">20211129_DDA</strain>
        <tissue evidence="2">Liver</tissue>
    </source>
</reference>
<feature type="region of interest" description="Disordered" evidence="1">
    <location>
        <begin position="1"/>
        <end position="89"/>
    </location>
</feature>
<protein>
    <submittedName>
        <fullName evidence="2">Uncharacterized protein</fullName>
    </submittedName>
</protein>
<evidence type="ECO:0000313" key="2">
    <source>
        <dbReference type="EMBL" id="KAJ1110257.1"/>
    </source>
</evidence>
<feature type="compositionally biased region" description="Basic residues" evidence="1">
    <location>
        <begin position="65"/>
        <end position="74"/>
    </location>
</feature>
<dbReference type="EMBL" id="JANPWB010000013">
    <property type="protein sequence ID" value="KAJ1110257.1"/>
    <property type="molecule type" value="Genomic_DNA"/>
</dbReference>
<dbReference type="AlphaFoldDB" id="A0AAV7N4K4"/>
<dbReference type="Proteomes" id="UP001066276">
    <property type="component" value="Chromosome 9"/>
</dbReference>